<keyword evidence="2" id="KW-0808">Transferase</keyword>
<reference evidence="2 3" key="1">
    <citation type="submission" date="2020-08" db="EMBL/GenBank/DDBJ databases">
        <title>Genomic Encyclopedia of Type Strains, Phase IV (KMG-V): Genome sequencing to study the core and pangenomes of soil and plant-associated prokaryotes.</title>
        <authorList>
            <person name="Whitman W."/>
        </authorList>
    </citation>
    <scope>NUCLEOTIDE SEQUENCE [LARGE SCALE GENOMIC DNA]</scope>
    <source>
        <strain evidence="2 3">SEMIA 4089</strain>
    </source>
</reference>
<sequence length="351" mass="40216">MTLNENMSKTQTKHERVTLLKRTIEKVLADFIPKFDSFSLLDFPDHPNVGDSAIWLGETKYFLEQHGKHPSLVTAITRHSIDDTVRNLPDGPIFLHGGGNFGDVYPEHHAWREELLRRTKGHQVIQLPQSLYFKDMGRMAQTARAIAEHGNFSMLVRDHKSLEFAKQHFDCRVELCPDMAFILGPIERPVREKVDIFCLMRTDDEKIGYDAASTGSSGNLRYESSDWLQEDAAKIERLRHPDHLTRLKAARWGALRRSNYRNFGFHLMATDRLDRGLAMLSSGRWVLTDRLHAHILSTLLGLNHVVLDNSYGKLSSFIEAWTANTEGVFTMKTPEDAFRFISAELNRDSRA</sequence>
<evidence type="ECO:0000313" key="2">
    <source>
        <dbReference type="EMBL" id="MBB4235972.1"/>
    </source>
</evidence>
<dbReference type="EC" id="2.-.-.-" evidence="2"/>
<accession>A0A7W6R484</accession>
<evidence type="ECO:0000313" key="3">
    <source>
        <dbReference type="Proteomes" id="UP000540909"/>
    </source>
</evidence>
<name>A0A7W6R484_9HYPH</name>
<dbReference type="GO" id="GO:0016740">
    <property type="term" value="F:transferase activity"/>
    <property type="evidence" value="ECO:0007669"/>
    <property type="project" value="UniProtKB-KW"/>
</dbReference>
<dbReference type="EMBL" id="JACIFY010000008">
    <property type="protein sequence ID" value="MBB4235972.1"/>
    <property type="molecule type" value="Genomic_DNA"/>
</dbReference>
<organism evidence="2 3">
    <name type="scientific">Rhizobium esperanzae</name>
    <dbReference type="NCBI Taxonomy" id="1967781"/>
    <lineage>
        <taxon>Bacteria</taxon>
        <taxon>Pseudomonadati</taxon>
        <taxon>Pseudomonadota</taxon>
        <taxon>Alphaproteobacteria</taxon>
        <taxon>Hyphomicrobiales</taxon>
        <taxon>Rhizobiaceae</taxon>
        <taxon>Rhizobium/Agrobacterium group</taxon>
        <taxon>Rhizobium</taxon>
    </lineage>
</organism>
<dbReference type="InterPro" id="IPR007345">
    <property type="entry name" value="Polysacch_pyruvyl_Trfase"/>
</dbReference>
<dbReference type="AlphaFoldDB" id="A0A7W6R484"/>
<dbReference type="RefSeq" id="WP_184470111.1">
    <property type="nucleotide sequence ID" value="NZ_JACIFY010000008.1"/>
</dbReference>
<proteinExistence type="predicted"/>
<dbReference type="Pfam" id="PF04230">
    <property type="entry name" value="PS_pyruv_trans"/>
    <property type="match status" value="1"/>
</dbReference>
<protein>
    <submittedName>
        <fullName evidence="2">Pyruvyl transferase EpsO</fullName>
        <ecNumber evidence="2">2.-.-.-</ecNumber>
    </submittedName>
</protein>
<evidence type="ECO:0000259" key="1">
    <source>
        <dbReference type="Pfam" id="PF04230"/>
    </source>
</evidence>
<comment type="caution">
    <text evidence="2">The sequence shown here is derived from an EMBL/GenBank/DDBJ whole genome shotgun (WGS) entry which is preliminary data.</text>
</comment>
<feature type="domain" description="Polysaccharide pyruvyl transferase" evidence="1">
    <location>
        <begin position="48"/>
        <end position="311"/>
    </location>
</feature>
<dbReference type="Proteomes" id="UP000540909">
    <property type="component" value="Unassembled WGS sequence"/>
</dbReference>
<gene>
    <name evidence="2" type="ORF">GGD57_002547</name>
</gene>